<evidence type="ECO:0000313" key="2">
    <source>
        <dbReference type="EMBL" id="AXO15670.1"/>
    </source>
</evidence>
<keyword evidence="3" id="KW-1185">Reference proteome</keyword>
<organism evidence="2 3">
    <name type="scientific">Thalassospira indica</name>
    <dbReference type="NCBI Taxonomy" id="1891279"/>
    <lineage>
        <taxon>Bacteria</taxon>
        <taxon>Pseudomonadati</taxon>
        <taxon>Pseudomonadota</taxon>
        <taxon>Alphaproteobacteria</taxon>
        <taxon>Rhodospirillales</taxon>
        <taxon>Thalassospiraceae</taxon>
        <taxon>Thalassospira</taxon>
    </lineage>
</organism>
<proteinExistence type="predicted"/>
<dbReference type="EMBL" id="CP031555">
    <property type="protein sequence ID" value="AXO15670.1"/>
    <property type="molecule type" value="Genomic_DNA"/>
</dbReference>
<gene>
    <name evidence="2" type="ORF">DY252_16645</name>
</gene>
<evidence type="ECO:0000313" key="3">
    <source>
        <dbReference type="Proteomes" id="UP000256971"/>
    </source>
</evidence>
<dbReference type="Proteomes" id="UP000256971">
    <property type="component" value="Chromosome"/>
</dbReference>
<accession>A0ABN5NHK2</accession>
<sequence>MRDVTNVLKQSKAAETAEDSAGPWMDHWADQSASGREVSVLVVFADAPEKRLLRILKPGFRHCFVLVSGVRAGEWICLDPQSHRVRCESWCYSPIFDPAAYYRGLGYHCIWASYPAAITRKVRFGPMSCVELVKRLLGISSLWVITPWQLYRHLQNGMETSQIEDVFFSEKCS</sequence>
<protein>
    <submittedName>
        <fullName evidence="2">Uncharacterized protein</fullName>
    </submittedName>
</protein>
<reference evidence="2 3" key="1">
    <citation type="submission" date="2018-08" db="EMBL/GenBank/DDBJ databases">
        <title>Complete genome sequence of type strain Thalassospira indica MCCC 1A01103T, isolated from isolated from deep seawater of the Indian Ocean.</title>
        <authorList>
            <person name="Liu Y."/>
        </authorList>
    </citation>
    <scope>NUCLEOTIDE SEQUENCE [LARGE SCALE GENOMIC DNA]</scope>
    <source>
        <strain evidence="2 3">PB8BT</strain>
    </source>
</reference>
<feature type="region of interest" description="Disordered" evidence="1">
    <location>
        <begin position="1"/>
        <end position="21"/>
    </location>
</feature>
<evidence type="ECO:0000256" key="1">
    <source>
        <dbReference type="SAM" id="MobiDB-lite"/>
    </source>
</evidence>
<name>A0ABN5NHK2_9PROT</name>
<dbReference type="RefSeq" id="WP_082923425.1">
    <property type="nucleotide sequence ID" value="NZ_CP031555.1"/>
</dbReference>